<dbReference type="InterPro" id="IPR020904">
    <property type="entry name" value="Sc_DH/Rdtase_CS"/>
</dbReference>
<dbReference type="EC" id="1.3.1.28" evidence="3"/>
<dbReference type="InterPro" id="IPR036291">
    <property type="entry name" value="NAD(P)-bd_dom_sf"/>
</dbReference>
<dbReference type="NCBIfam" id="NF006074">
    <property type="entry name" value="PRK08220.1"/>
    <property type="match status" value="1"/>
</dbReference>
<dbReference type="InterPro" id="IPR003560">
    <property type="entry name" value="DHB_DH"/>
</dbReference>
<accession>A0AAW7X9E7</accession>
<name>A0AAW7X9E7_9GAMM</name>
<evidence type="ECO:0000313" key="5">
    <source>
        <dbReference type="Proteomes" id="UP001169760"/>
    </source>
</evidence>
<dbReference type="PRINTS" id="PR01397">
    <property type="entry name" value="DHBDHDRGNASE"/>
</dbReference>
<dbReference type="Pfam" id="PF13561">
    <property type="entry name" value="adh_short_C2"/>
    <property type="match status" value="1"/>
</dbReference>
<evidence type="ECO:0000313" key="4">
    <source>
        <dbReference type="EMBL" id="MDO6424356.1"/>
    </source>
</evidence>
<protein>
    <recommendedName>
        <fullName evidence="3">2,3-dihydro-2,3-dihydroxybenzoate dehydrogenase</fullName>
        <ecNumber evidence="3">1.3.1.28</ecNumber>
    </recommendedName>
</protein>
<comment type="similarity">
    <text evidence="1">Belongs to the short-chain dehydrogenases/reductases (SDR) family.</text>
</comment>
<dbReference type="PANTHER" id="PTHR24321">
    <property type="entry name" value="DEHYDROGENASES, SHORT CHAIN"/>
    <property type="match status" value="1"/>
</dbReference>
<dbReference type="SUPFAM" id="SSF51735">
    <property type="entry name" value="NAD(P)-binding Rossmann-fold domains"/>
    <property type="match status" value="1"/>
</dbReference>
<evidence type="ECO:0000256" key="2">
    <source>
        <dbReference type="ARBA" id="ARBA00023002"/>
    </source>
</evidence>
<evidence type="ECO:0000256" key="1">
    <source>
        <dbReference type="ARBA" id="ARBA00006484"/>
    </source>
</evidence>
<dbReference type="NCBIfam" id="TIGR04316">
    <property type="entry name" value="dhbA_paeA"/>
    <property type="match status" value="1"/>
</dbReference>
<comment type="caution">
    <text evidence="4">The sequence shown here is derived from an EMBL/GenBank/DDBJ whole genome shotgun (WGS) entry which is preliminary data.</text>
</comment>
<dbReference type="RefSeq" id="WP_303493711.1">
    <property type="nucleotide sequence ID" value="NZ_JAUOPB010000014.1"/>
</dbReference>
<dbReference type="EMBL" id="JAUOPB010000014">
    <property type="protein sequence ID" value="MDO6424356.1"/>
    <property type="molecule type" value="Genomic_DNA"/>
</dbReference>
<keyword evidence="2 4" id="KW-0560">Oxidoreductase</keyword>
<gene>
    <name evidence="4" type="primary">dhbA</name>
    <name evidence="4" type="ORF">Q4521_17860</name>
</gene>
<dbReference type="PROSITE" id="PS00061">
    <property type="entry name" value="ADH_SHORT"/>
    <property type="match status" value="1"/>
</dbReference>
<dbReference type="AlphaFoldDB" id="A0AAW7X9E7"/>
<dbReference type="GO" id="GO:0019290">
    <property type="term" value="P:siderophore biosynthetic process"/>
    <property type="evidence" value="ECO:0007669"/>
    <property type="project" value="InterPro"/>
</dbReference>
<proteinExistence type="inferred from homology"/>
<dbReference type="InterPro" id="IPR002347">
    <property type="entry name" value="SDR_fam"/>
</dbReference>
<dbReference type="FunFam" id="3.40.50.720:FF:000084">
    <property type="entry name" value="Short-chain dehydrogenase reductase"/>
    <property type="match status" value="1"/>
</dbReference>
<dbReference type="PRINTS" id="PR00080">
    <property type="entry name" value="SDRFAMILY"/>
</dbReference>
<dbReference type="GO" id="GO:0008667">
    <property type="term" value="F:2,3-dihydro-2,3-dihydroxybenzoate dehydrogenase activity"/>
    <property type="evidence" value="ECO:0007669"/>
    <property type="project" value="UniProtKB-UniRule"/>
</dbReference>
<dbReference type="Gene3D" id="3.40.50.720">
    <property type="entry name" value="NAD(P)-binding Rossmann-like Domain"/>
    <property type="match status" value="1"/>
</dbReference>
<sequence>MTVGFVNKVALVTGAKQGIGRAVADKLLALGAQVIEWDINWPQLTENRQEVDIADEKRVASSVCPIVNRFGKIDYLVNVAGVLHTGSLLEMPFEKWQHTFNVNTFGAMHVCRYVGRAMRMSGGGSIVAVCSNAAKTPRIDMGAYAASKAATTQFIKCLGLELAEFGIRCNVVAPGSTDTPMQRALWQDENGESNTIKGNQQTFRTGIPLRRIAQPEDIATTIVYLLSDNARHITMETITVDGGATFGG</sequence>
<dbReference type="Proteomes" id="UP001169760">
    <property type="component" value="Unassembled WGS sequence"/>
</dbReference>
<evidence type="ECO:0000256" key="3">
    <source>
        <dbReference type="NCBIfam" id="TIGR04316"/>
    </source>
</evidence>
<reference evidence="4" key="1">
    <citation type="submission" date="2023-07" db="EMBL/GenBank/DDBJ databases">
        <title>Genome content predicts the carbon catabolic preferences of heterotrophic bacteria.</title>
        <authorList>
            <person name="Gralka M."/>
        </authorList>
    </citation>
    <scope>NUCLEOTIDE SEQUENCE</scope>
    <source>
        <strain evidence="4">I3M17_2</strain>
    </source>
</reference>
<dbReference type="PANTHER" id="PTHR24321:SF13">
    <property type="entry name" value="2,3-DIHYDRO-2,3-DIHYDROXYBENZOATE DEHYDROGENASE"/>
    <property type="match status" value="1"/>
</dbReference>
<organism evidence="4 5">
    <name type="scientific">Saccharophagus degradans</name>
    <dbReference type="NCBI Taxonomy" id="86304"/>
    <lineage>
        <taxon>Bacteria</taxon>
        <taxon>Pseudomonadati</taxon>
        <taxon>Pseudomonadota</taxon>
        <taxon>Gammaproteobacteria</taxon>
        <taxon>Cellvibrionales</taxon>
        <taxon>Cellvibrionaceae</taxon>
        <taxon>Saccharophagus</taxon>
    </lineage>
</organism>